<dbReference type="InterPro" id="IPR002575">
    <property type="entry name" value="Aminoglycoside_PTrfase"/>
</dbReference>
<organism evidence="2 3">
    <name type="scientific">Sporolactobacillus shoreae</name>
    <dbReference type="NCBI Taxonomy" id="1465501"/>
    <lineage>
        <taxon>Bacteria</taxon>
        <taxon>Bacillati</taxon>
        <taxon>Bacillota</taxon>
        <taxon>Bacilli</taxon>
        <taxon>Bacillales</taxon>
        <taxon>Sporolactobacillaceae</taxon>
        <taxon>Sporolactobacillus</taxon>
    </lineage>
</organism>
<accession>A0A4Z0GPS2</accession>
<dbReference type="AlphaFoldDB" id="A0A4Z0GPS2"/>
<dbReference type="PANTHER" id="PTHR41283:SF1">
    <property type="entry name" value="AMINOGLYCOSIDE PHOSPHOTRANSFERASE DOMAIN-CONTAINING PROTEIN"/>
    <property type="match status" value="1"/>
</dbReference>
<keyword evidence="2" id="KW-0808">Transferase</keyword>
<protein>
    <submittedName>
        <fullName evidence="2">Phosphotransferase family protein</fullName>
    </submittedName>
</protein>
<dbReference type="OrthoDB" id="334783at2"/>
<evidence type="ECO:0000259" key="1">
    <source>
        <dbReference type="Pfam" id="PF01636"/>
    </source>
</evidence>
<name>A0A4Z0GPS2_9BACL</name>
<sequence>MNDLFCEIPGSNDWKKVKPIQKGWSGDHKYYVESADHRKFLLRVSIISNFDRRQSEYDTLKRCYSNEIVMPEPIGFGVCSRGQNVYTLLTWVDGDDAGRVLPALSEKEQYRLGYSAGQMLKRIHQNPAPDELPPWSETFNRKIDRKIKAYRDCGIRLDYDGRLIKYIESNRHLLDYRPQSVQHGDYHCGNMVISSEHQVGIVDFDRLDYGDPWEEFNRITWSADVSPAFASGQINGYFDDDVPDTFFRLMALYIAVNQVSSIPWAIPFGQSQVNVMMDQSRKVLEAYDQYQNYIPKWYSFRK</sequence>
<dbReference type="SUPFAM" id="SSF56112">
    <property type="entry name" value="Protein kinase-like (PK-like)"/>
    <property type="match status" value="1"/>
</dbReference>
<proteinExistence type="predicted"/>
<dbReference type="PANTHER" id="PTHR41283">
    <property type="entry name" value="AMINOGLYCOSIDE PHOSPHOTRANSFERASE"/>
    <property type="match status" value="1"/>
</dbReference>
<evidence type="ECO:0000313" key="3">
    <source>
        <dbReference type="Proteomes" id="UP000298347"/>
    </source>
</evidence>
<dbReference type="Gene3D" id="3.90.1200.10">
    <property type="match status" value="1"/>
</dbReference>
<feature type="domain" description="Aminoglycoside phosphotransferase" evidence="1">
    <location>
        <begin position="17"/>
        <end position="240"/>
    </location>
</feature>
<keyword evidence="3" id="KW-1185">Reference proteome</keyword>
<dbReference type="RefSeq" id="WP_135348356.1">
    <property type="nucleotide sequence ID" value="NZ_SRJD01000008.1"/>
</dbReference>
<dbReference type="GO" id="GO:0016740">
    <property type="term" value="F:transferase activity"/>
    <property type="evidence" value="ECO:0007669"/>
    <property type="project" value="UniProtKB-KW"/>
</dbReference>
<dbReference type="Proteomes" id="UP000298347">
    <property type="component" value="Unassembled WGS sequence"/>
</dbReference>
<dbReference type="EMBL" id="SRJD01000008">
    <property type="protein sequence ID" value="TGA98268.1"/>
    <property type="molecule type" value="Genomic_DNA"/>
</dbReference>
<dbReference type="Pfam" id="PF01636">
    <property type="entry name" value="APH"/>
    <property type="match status" value="1"/>
</dbReference>
<dbReference type="InterPro" id="IPR011009">
    <property type="entry name" value="Kinase-like_dom_sf"/>
</dbReference>
<evidence type="ECO:0000313" key="2">
    <source>
        <dbReference type="EMBL" id="TGA98268.1"/>
    </source>
</evidence>
<gene>
    <name evidence="2" type="ORF">E4665_08450</name>
</gene>
<comment type="caution">
    <text evidence="2">The sequence shown here is derived from an EMBL/GenBank/DDBJ whole genome shotgun (WGS) entry which is preliminary data.</text>
</comment>
<reference evidence="2 3" key="1">
    <citation type="journal article" date="2015" name="Int. J. Syst. Evol. Microbiol.">
        <title>Sporolactobacillus shoreae sp. nov. and Sporolactobacillus spathodeae sp. nov., two spore-forming lactic acid bacteria isolated from tree barks in Thailand.</title>
        <authorList>
            <person name="Thamacharoensuk T."/>
            <person name="Kitahara M."/>
            <person name="Ohkuma M."/>
            <person name="Thongchul N."/>
            <person name="Tanasupawat S."/>
        </authorList>
    </citation>
    <scope>NUCLEOTIDE SEQUENCE [LARGE SCALE GENOMIC DNA]</scope>
    <source>
        <strain evidence="2 3">BK92</strain>
    </source>
</reference>